<evidence type="ECO:0000313" key="4">
    <source>
        <dbReference type="EMBL" id="ESQ30659.1"/>
    </source>
</evidence>
<dbReference type="PANTHER" id="PTHR47293:SF73">
    <property type="entry name" value="JACALIN-RELATED LECTIN 46-RELATED"/>
    <property type="match status" value="1"/>
</dbReference>
<dbReference type="Gene3D" id="2.100.10.30">
    <property type="entry name" value="Jacalin-like lectin domain"/>
    <property type="match status" value="3"/>
</dbReference>
<dbReference type="SUPFAM" id="SSF51101">
    <property type="entry name" value="Mannose-binding lectins"/>
    <property type="match status" value="3"/>
</dbReference>
<dbReference type="SMART" id="SM00915">
    <property type="entry name" value="Jacalin"/>
    <property type="match status" value="3"/>
</dbReference>
<name>V4KHJ7_EUTSA</name>
<dbReference type="AlphaFoldDB" id="V4KHJ7"/>
<comment type="similarity">
    <text evidence="1">Belongs to the jacalin lectin family.</text>
</comment>
<evidence type="ECO:0000256" key="1">
    <source>
        <dbReference type="ARBA" id="ARBA00006568"/>
    </source>
</evidence>
<dbReference type="FunFam" id="2.100.10.30:FF:000001">
    <property type="entry name" value="Jacalin-related lectin 33"/>
    <property type="match status" value="3"/>
</dbReference>
<dbReference type="EMBL" id="KI517809">
    <property type="protein sequence ID" value="ESQ30659.1"/>
    <property type="molecule type" value="Genomic_DNA"/>
</dbReference>
<dbReference type="OMA" id="YVTWITP"/>
<dbReference type="OrthoDB" id="1033542at2759"/>
<dbReference type="PANTHER" id="PTHR47293">
    <property type="entry name" value="JACALIN-RELATED LECTIN 3"/>
    <property type="match status" value="1"/>
</dbReference>
<reference evidence="4 5" key="1">
    <citation type="journal article" date="2013" name="Front. Plant Sci.">
        <title>The Reference Genome of the Halophytic Plant Eutrema salsugineum.</title>
        <authorList>
            <person name="Yang R."/>
            <person name="Jarvis D.E."/>
            <person name="Chen H."/>
            <person name="Beilstein M.A."/>
            <person name="Grimwood J."/>
            <person name="Jenkins J."/>
            <person name="Shu S."/>
            <person name="Prochnik S."/>
            <person name="Xin M."/>
            <person name="Ma C."/>
            <person name="Schmutz J."/>
            <person name="Wing R.A."/>
            <person name="Mitchell-Olds T."/>
            <person name="Schumaker K.S."/>
            <person name="Wang X."/>
        </authorList>
    </citation>
    <scope>NUCLEOTIDE SEQUENCE [LARGE SCALE GENOMIC DNA]</scope>
</reference>
<dbReference type="eggNOG" id="ENOG502SDKK">
    <property type="taxonomic scope" value="Eukaryota"/>
</dbReference>
<accession>V4KHJ7</accession>
<proteinExistence type="inferred from homology"/>
<feature type="domain" description="Jacalin-type lectin" evidence="3">
    <location>
        <begin position="11"/>
        <end position="157"/>
    </location>
</feature>
<organism evidence="4 5">
    <name type="scientific">Eutrema salsugineum</name>
    <name type="common">Saltwater cress</name>
    <name type="synonym">Sisymbrium salsugineum</name>
    <dbReference type="NCBI Taxonomy" id="72664"/>
    <lineage>
        <taxon>Eukaryota</taxon>
        <taxon>Viridiplantae</taxon>
        <taxon>Streptophyta</taxon>
        <taxon>Embryophyta</taxon>
        <taxon>Tracheophyta</taxon>
        <taxon>Spermatophyta</taxon>
        <taxon>Magnoliopsida</taxon>
        <taxon>eudicotyledons</taxon>
        <taxon>Gunneridae</taxon>
        <taxon>Pentapetalae</taxon>
        <taxon>rosids</taxon>
        <taxon>malvids</taxon>
        <taxon>Brassicales</taxon>
        <taxon>Brassicaceae</taxon>
        <taxon>Eutremeae</taxon>
        <taxon>Eutrema</taxon>
    </lineage>
</organism>
<feature type="domain" description="Jacalin-type lectin" evidence="3">
    <location>
        <begin position="317"/>
        <end position="465"/>
    </location>
</feature>
<evidence type="ECO:0000259" key="3">
    <source>
        <dbReference type="PROSITE" id="PS51752"/>
    </source>
</evidence>
<protein>
    <recommendedName>
        <fullName evidence="3">Jacalin-type lectin domain-containing protein</fullName>
    </recommendedName>
</protein>
<dbReference type="Proteomes" id="UP000030689">
    <property type="component" value="Unassembled WGS sequence"/>
</dbReference>
<dbReference type="Gramene" id="ESQ30659">
    <property type="protein sequence ID" value="ESQ30659"/>
    <property type="gene ID" value="EUTSA_v10011434mg"/>
</dbReference>
<gene>
    <name evidence="4" type="ORF">EUTSA_v10011434mg</name>
</gene>
<dbReference type="PROSITE" id="PS51752">
    <property type="entry name" value="JACALIN_LECTIN"/>
    <property type="match status" value="3"/>
</dbReference>
<dbReference type="Pfam" id="PF01419">
    <property type="entry name" value="Jacalin"/>
    <property type="match status" value="3"/>
</dbReference>
<evidence type="ECO:0000313" key="5">
    <source>
        <dbReference type="Proteomes" id="UP000030689"/>
    </source>
</evidence>
<dbReference type="InterPro" id="IPR033734">
    <property type="entry name" value="Jacalin-like_lectin_dom_plant"/>
</dbReference>
<evidence type="ECO:0000256" key="2">
    <source>
        <dbReference type="ARBA" id="ARBA00022734"/>
    </source>
</evidence>
<dbReference type="CDD" id="cd09612">
    <property type="entry name" value="Jacalin"/>
    <property type="match status" value="3"/>
</dbReference>
<dbReference type="InterPro" id="IPR036404">
    <property type="entry name" value="Jacalin-like_lectin_dom_sf"/>
</dbReference>
<dbReference type="KEGG" id="eus:EUTSA_v10011434mg"/>
<feature type="domain" description="Jacalin-type lectin" evidence="3">
    <location>
        <begin position="160"/>
        <end position="306"/>
    </location>
</feature>
<keyword evidence="5" id="KW-1185">Reference proteome</keyword>
<sequence>MSQDSKLSEMIQRLDAEGKEGYIDSKYIWDDGSDHEGVTKIHVRGDPEGIQFIKFDYVKTGQPKEESFHGFSNQGFTQTFEIDHQKGEHLVSVEGYHGHGTSIIKSLQFKTNLKISEMMGYEYYDYKFKLAAEGKKIIGFHGSAYSNLTSLGAYVTWITPTRMEAKGGKGGKEWDDGADYAALTKIHIRSGLKGIQNIKFDYVDKDGHLKEGQVHGSDSGRGFTLEPFEINHVDKEHLLSVDGYYNETMGIQALQFRTNLKTSELMGDYDDESCTKFSLGCNGDKIIGFHGYAEKNLNSLGAYFTTLPLTKLEYIDSTKGRLRDNGKSGFLWDDGTYQGVRKVYLSYDASYMRCVRFEYDNCGIVESREHGSKASVSVQEGEFVLDYPNEFLTSVKGTTTDAYPSTMITSLTFKTSKGRTSPTFGNQFCSSLIEFVLEREGSAIVGFHGRSNCYALHALGAYFFPLPPPHDGEKLKEQDGDGGLSGV</sequence>
<dbReference type="GO" id="GO:0030246">
    <property type="term" value="F:carbohydrate binding"/>
    <property type="evidence" value="ECO:0007669"/>
    <property type="project" value="UniProtKB-KW"/>
</dbReference>
<dbReference type="InterPro" id="IPR001229">
    <property type="entry name" value="Jacalin-like_lectin_dom"/>
</dbReference>
<keyword evidence="2" id="KW-0430">Lectin</keyword>